<comment type="caution">
    <text evidence="5">The sequence shown here is derived from an EMBL/GenBank/DDBJ whole genome shotgun (WGS) entry which is preliminary data.</text>
</comment>
<comment type="similarity">
    <text evidence="1">Belongs to the manganese catalase family.</text>
</comment>
<dbReference type="STRING" id="427683.A5481_18180"/>
<feature type="binding site" evidence="2">
    <location>
        <position position="35"/>
    </location>
    <ligand>
        <name>Mn(2+)</name>
        <dbReference type="ChEBI" id="CHEBI:29035"/>
        <label>1</label>
    </ligand>
</feature>
<dbReference type="OrthoDB" id="8334870at2"/>
<evidence type="ECO:0000256" key="4">
    <source>
        <dbReference type="SAM" id="MobiDB-lite"/>
    </source>
</evidence>
<keyword evidence="3" id="KW-0106">Calcium</keyword>
<comment type="cofactor">
    <cofactor evidence="3">
        <name>Ca(2+)</name>
        <dbReference type="ChEBI" id="CHEBI:29108"/>
    </cofactor>
    <text evidence="3">Binds 1 Ca(2+) ion per subunit.</text>
</comment>
<gene>
    <name evidence="5" type="ORF">A5481_18180</name>
</gene>
<dbReference type="Pfam" id="PF05067">
    <property type="entry name" value="Mn_catalase"/>
    <property type="match status" value="1"/>
</dbReference>
<feature type="binding site" evidence="3">
    <location>
        <position position="58"/>
    </location>
    <ligand>
        <name>Ca(2+)</name>
        <dbReference type="ChEBI" id="CHEBI:29108"/>
    </ligand>
</feature>
<feature type="region of interest" description="Disordered" evidence="4">
    <location>
        <begin position="267"/>
        <end position="296"/>
    </location>
</feature>
<feature type="binding site" evidence="2">
    <location>
        <position position="70"/>
    </location>
    <ligand>
        <name>Mn(2+)</name>
        <dbReference type="ChEBI" id="CHEBI:29035"/>
        <label>1</label>
    </ligand>
</feature>
<evidence type="ECO:0000313" key="6">
    <source>
        <dbReference type="Proteomes" id="UP000078316"/>
    </source>
</evidence>
<dbReference type="AlphaFoldDB" id="A0A179S9Y7"/>
<dbReference type="EMBL" id="LWHQ01000037">
    <property type="protein sequence ID" value="OAS22782.1"/>
    <property type="molecule type" value="Genomic_DNA"/>
</dbReference>
<sequence length="296" mass="32269">MYYHDKRLQYPVKVDKPDPLFARQLQQAIGGIEGEIRVCLQYFFQAWGARGPSTKYRDVLLNTATEEIGHIEMLSTAVALNLDDAPATLQETTAQANPIVGAVLGGGERPRHVVEGMLQRHLLSTGMAALPADCDGVPFDCSHVYASGNLVGDMFSNVAAEATGRTLAVRLYNSTHDKGMQDMLSFLIARDTMHQQQWLAIVEDMGGLKEALPVPNSFDPSKEAQEFSYMFMGTDRNGAPVPPGRYAEGPSIDGKGQFHFKAFEPLGEEPVLGPARPDSGAQREQMTAPTVTNSKT</sequence>
<dbReference type="GO" id="GO:0046872">
    <property type="term" value="F:metal ion binding"/>
    <property type="evidence" value="ECO:0007669"/>
    <property type="project" value="UniProtKB-KW"/>
</dbReference>
<name>A0A179S9Y7_9HYPH</name>
<reference evidence="5 6" key="1">
    <citation type="submission" date="2016-04" db="EMBL/GenBank/DDBJ databases">
        <authorList>
            <person name="Evans L.H."/>
            <person name="Alamgir A."/>
            <person name="Owens N."/>
            <person name="Weber N.D."/>
            <person name="Virtaneva K."/>
            <person name="Barbian K."/>
            <person name="Babar A."/>
            <person name="Rosenke K."/>
        </authorList>
    </citation>
    <scope>NUCLEOTIDE SEQUENCE [LARGE SCALE GENOMIC DNA]</scope>
    <source>
        <strain evidence="5 6">PMB02</strain>
    </source>
</reference>
<dbReference type="InterPro" id="IPR012347">
    <property type="entry name" value="Ferritin-like"/>
</dbReference>
<organism evidence="5 6">
    <name type="scientific">Methylobacterium platani</name>
    <dbReference type="NCBI Taxonomy" id="427683"/>
    <lineage>
        <taxon>Bacteria</taxon>
        <taxon>Pseudomonadati</taxon>
        <taxon>Pseudomonadota</taxon>
        <taxon>Alphaproteobacteria</taxon>
        <taxon>Hyphomicrobiales</taxon>
        <taxon>Methylobacteriaceae</taxon>
        <taxon>Methylobacterium</taxon>
    </lineage>
</organism>
<accession>A0A179S9Y7</accession>
<evidence type="ECO:0000256" key="2">
    <source>
        <dbReference type="PIRSR" id="PIRSR607760-1"/>
    </source>
</evidence>
<keyword evidence="2" id="KW-0464">Manganese</keyword>
<dbReference type="InterPro" id="IPR007760">
    <property type="entry name" value="Mn_catalase"/>
</dbReference>
<feature type="binding site" evidence="2">
    <location>
        <position position="194"/>
    </location>
    <ligand>
        <name>Mn(2+)</name>
        <dbReference type="ChEBI" id="CHEBI:29035"/>
        <label>1</label>
    </ligand>
</feature>
<dbReference type="InterPro" id="IPR039377">
    <property type="entry name" value="Mn_catalase_dom"/>
</dbReference>
<comment type="cofactor">
    <cofactor evidence="2">
        <name>Mn(2+)</name>
        <dbReference type="ChEBI" id="CHEBI:29035"/>
    </cofactor>
    <text evidence="2">Binds 2 manganese ions per subunit.</text>
</comment>
<dbReference type="Proteomes" id="UP000078316">
    <property type="component" value="Unassembled WGS sequence"/>
</dbReference>
<dbReference type="CDD" id="cd01051">
    <property type="entry name" value="Mn_catalase"/>
    <property type="match status" value="1"/>
</dbReference>
<dbReference type="Gene3D" id="1.20.1260.10">
    <property type="match status" value="1"/>
</dbReference>
<dbReference type="InterPro" id="IPR009078">
    <property type="entry name" value="Ferritin-like_SF"/>
</dbReference>
<evidence type="ECO:0000313" key="5">
    <source>
        <dbReference type="EMBL" id="OAS22782.1"/>
    </source>
</evidence>
<feature type="binding site" evidence="2">
    <location>
        <position position="67"/>
    </location>
    <ligand>
        <name>Mn(2+)</name>
        <dbReference type="ChEBI" id="CHEBI:29035"/>
        <label>1</label>
    </ligand>
</feature>
<dbReference type="RefSeq" id="WP_048432903.1">
    <property type="nucleotide sequence ID" value="NZ_LWHQ01000037.1"/>
</dbReference>
<dbReference type="SUPFAM" id="SSF47240">
    <property type="entry name" value="Ferritin-like"/>
    <property type="match status" value="1"/>
</dbReference>
<keyword evidence="2" id="KW-0479">Metal-binding</keyword>
<feature type="compositionally biased region" description="Polar residues" evidence="4">
    <location>
        <begin position="282"/>
        <end position="296"/>
    </location>
</feature>
<proteinExistence type="inferred from homology"/>
<evidence type="ECO:0000256" key="1">
    <source>
        <dbReference type="ARBA" id="ARBA00007644"/>
    </source>
</evidence>
<protein>
    <submittedName>
        <fullName evidence="5">Catalase</fullName>
    </submittedName>
</protein>
<evidence type="ECO:0000256" key="3">
    <source>
        <dbReference type="PIRSR" id="PIRSR607760-2"/>
    </source>
</evidence>
<feature type="binding site" evidence="2">
    <location>
        <position position="161"/>
    </location>
    <ligand>
        <name>Mn(2+)</name>
        <dbReference type="ChEBI" id="CHEBI:29035"/>
        <label>1</label>
    </ligand>
</feature>